<gene>
    <name evidence="1" type="ORF">CHRIB12_LOCUS2960</name>
</gene>
<name>A0A916DZN1_9GLOM</name>
<proteinExistence type="predicted"/>
<dbReference type="VEuPathDB" id="FungiDB:RhiirFUN_007131"/>
<dbReference type="AlphaFoldDB" id="A0A916DZN1"/>
<accession>A0A916DZN1</accession>
<reference evidence="1" key="1">
    <citation type="submission" date="2020-05" db="EMBL/GenBank/DDBJ databases">
        <authorList>
            <person name="Rincon C."/>
            <person name="Sanders R I."/>
            <person name="Robbins C."/>
            <person name="Chaturvedi A."/>
        </authorList>
    </citation>
    <scope>NUCLEOTIDE SEQUENCE</scope>
    <source>
        <strain evidence="1">CHB12</strain>
    </source>
</reference>
<organism evidence="1 2">
    <name type="scientific">Rhizophagus irregularis</name>
    <dbReference type="NCBI Taxonomy" id="588596"/>
    <lineage>
        <taxon>Eukaryota</taxon>
        <taxon>Fungi</taxon>
        <taxon>Fungi incertae sedis</taxon>
        <taxon>Mucoromycota</taxon>
        <taxon>Glomeromycotina</taxon>
        <taxon>Glomeromycetes</taxon>
        <taxon>Glomerales</taxon>
        <taxon>Glomeraceae</taxon>
        <taxon>Rhizophagus</taxon>
    </lineage>
</organism>
<evidence type="ECO:0000313" key="2">
    <source>
        <dbReference type="Proteomes" id="UP000684084"/>
    </source>
</evidence>
<dbReference type="Proteomes" id="UP000684084">
    <property type="component" value="Unassembled WGS sequence"/>
</dbReference>
<dbReference type="SMR" id="A0A916DZN1"/>
<dbReference type="OrthoDB" id="2359732at2759"/>
<protein>
    <submittedName>
        <fullName evidence="1">Uncharacterized protein</fullName>
    </submittedName>
</protein>
<sequence length="92" mass="11057">MDHRNHDLNKINEINNDYTKITSYTISNIEEPTPLDNTTTAQSYVSYYSRVIHRRKTRRIIRKTDALYLIRRLPMQITNNTFVNEFFNGSRF</sequence>
<comment type="caution">
    <text evidence="1">The sequence shown here is derived from an EMBL/GenBank/DDBJ whole genome shotgun (WGS) entry which is preliminary data.</text>
</comment>
<dbReference type="EMBL" id="CAGKOT010000004">
    <property type="protein sequence ID" value="CAB5331596.1"/>
    <property type="molecule type" value="Genomic_DNA"/>
</dbReference>
<evidence type="ECO:0000313" key="1">
    <source>
        <dbReference type="EMBL" id="CAB5331596.1"/>
    </source>
</evidence>